<feature type="domain" description="PAS" evidence="2">
    <location>
        <begin position="137"/>
        <end position="206"/>
    </location>
</feature>
<dbReference type="Pfam" id="PF07228">
    <property type="entry name" value="SpoIIE"/>
    <property type="match status" value="1"/>
</dbReference>
<dbReference type="AlphaFoldDB" id="D8KC85"/>
<dbReference type="PROSITE" id="PS50112">
    <property type="entry name" value="PAS"/>
    <property type="match status" value="4"/>
</dbReference>
<accession>D8KC85</accession>
<gene>
    <name evidence="4" type="ordered locus">Nwat_3034</name>
</gene>
<dbReference type="InterPro" id="IPR001610">
    <property type="entry name" value="PAC"/>
</dbReference>
<organism evidence="4 5">
    <name type="scientific">Nitrosococcus watsoni (strain C-113)</name>
    <dbReference type="NCBI Taxonomy" id="105559"/>
    <lineage>
        <taxon>Bacteria</taxon>
        <taxon>Pseudomonadati</taxon>
        <taxon>Pseudomonadota</taxon>
        <taxon>Gammaproteobacteria</taxon>
        <taxon>Chromatiales</taxon>
        <taxon>Chromatiaceae</taxon>
        <taxon>Nitrosococcus</taxon>
    </lineage>
</organism>
<proteinExistence type="predicted"/>
<dbReference type="eggNOG" id="COG3852">
    <property type="taxonomic scope" value="Bacteria"/>
</dbReference>
<keyword evidence="1" id="KW-0378">Hydrolase</keyword>
<dbReference type="SUPFAM" id="SSF81606">
    <property type="entry name" value="PP2C-like"/>
    <property type="match status" value="1"/>
</dbReference>
<dbReference type="SMART" id="SM00086">
    <property type="entry name" value="PAC"/>
    <property type="match status" value="4"/>
</dbReference>
<dbReference type="GO" id="GO:0016791">
    <property type="term" value="F:phosphatase activity"/>
    <property type="evidence" value="ECO:0007669"/>
    <property type="project" value="TreeGrafter"/>
</dbReference>
<dbReference type="InterPro" id="IPR035965">
    <property type="entry name" value="PAS-like_dom_sf"/>
</dbReference>
<protein>
    <submittedName>
        <fullName evidence="4">Putative PAS/PAC sensor protein</fullName>
    </submittedName>
</protein>
<feature type="domain" description="PAC" evidence="3">
    <location>
        <begin position="210"/>
        <end position="262"/>
    </location>
</feature>
<dbReference type="NCBIfam" id="TIGR00229">
    <property type="entry name" value="sensory_box"/>
    <property type="match status" value="4"/>
</dbReference>
<dbReference type="STRING" id="105559.Nwat_3034"/>
<keyword evidence="5" id="KW-1185">Reference proteome</keyword>
<dbReference type="Gene3D" id="3.60.40.10">
    <property type="entry name" value="PPM-type phosphatase domain"/>
    <property type="match status" value="1"/>
</dbReference>
<dbReference type="SMART" id="SM00091">
    <property type="entry name" value="PAS"/>
    <property type="match status" value="4"/>
</dbReference>
<dbReference type="InterPro" id="IPR013655">
    <property type="entry name" value="PAS_fold_3"/>
</dbReference>
<dbReference type="SUPFAM" id="SSF55785">
    <property type="entry name" value="PYP-like sensor domain (PAS domain)"/>
    <property type="match status" value="4"/>
</dbReference>
<dbReference type="SMART" id="SM00331">
    <property type="entry name" value="PP2C_SIG"/>
    <property type="match status" value="1"/>
</dbReference>
<feature type="domain" description="PAS" evidence="2">
    <location>
        <begin position="385"/>
        <end position="444"/>
    </location>
</feature>
<name>D8KC85_NITWC</name>
<sequence>MLIGEDTETSVNKRREEQNCDLLWALVNNVADGIIVFGEKERIILTNTAAEHFFGYRQQEMIGQNMRRLIPEYSDEHNKCLTGCGKVVSSEREVTGRRKDGSTFPAHLSVSEIQRGGQRLFAGVIRDFTTHKQQEIVAQRLAAIVESSEDAMLSKTLDGIIVSWNAAAERIYGYMAKEVCGQSISILAPSDRADEIPQILQHIRRGECIKQFETVRKRKNGRKIHVSLTISPIRDSQSHIIGAAIITRDITRRKQREKDLLWLSRALEQSPVAVTITDTEGKIQYVNAKFTELTGYRREEIIGRNPRILQSGKTSPEAYQQLWSTITSGGEWRREIQDKKKNGEIYWILEHISPIKSPQGEITHFLAIGEDISERKQIEKALQESEERFRQVAKMTGEWIWEQDSSRRFTYCSGAVKEILGYEPKEMFGKHYCEFFTLESQESIACKSSRDGKRFFRIVCRYRHKDGREVFTESSGEPILDERGQIVKWRGLDRDITKQLEAQELIRRTQISLAVAHNELRIAQQIQESLLPTESLVLPEVQVVGHCLPASQVGGDYFDYYYRQPDNTVDVTIADVSGHSVGPALFMVETRSALKTHMRSKFTAANTLAALNDSLYEDLNGADHFITMFYMQYHIATGGINYASAGHNPPLLLRRNEAICNKLEADGLIFGVKKDVSFEEKRTFLEKGDLVFLYTDGIIEAESKRGEFFGIQRLSKVIVAHRHLAPQELIKVIVKNLQTFCESENFRDDVTMVVLKVM</sequence>
<dbReference type="EMBL" id="CP002086">
    <property type="protein sequence ID" value="ADJ29756.1"/>
    <property type="molecule type" value="Genomic_DNA"/>
</dbReference>
<dbReference type="eggNOG" id="COG3829">
    <property type="taxonomic scope" value="Bacteria"/>
</dbReference>
<dbReference type="Pfam" id="PF00989">
    <property type="entry name" value="PAS"/>
    <property type="match status" value="3"/>
</dbReference>
<dbReference type="GO" id="GO:0006355">
    <property type="term" value="P:regulation of DNA-templated transcription"/>
    <property type="evidence" value="ECO:0007669"/>
    <property type="project" value="InterPro"/>
</dbReference>
<evidence type="ECO:0000259" key="2">
    <source>
        <dbReference type="PROSITE" id="PS50112"/>
    </source>
</evidence>
<dbReference type="InterPro" id="IPR000014">
    <property type="entry name" value="PAS"/>
</dbReference>
<dbReference type="InterPro" id="IPR052016">
    <property type="entry name" value="Bact_Sigma-Reg"/>
</dbReference>
<feature type="domain" description="PAC" evidence="3">
    <location>
        <begin position="332"/>
        <end position="384"/>
    </location>
</feature>
<dbReference type="InterPro" id="IPR036457">
    <property type="entry name" value="PPM-type-like_dom_sf"/>
</dbReference>
<dbReference type="InterPro" id="IPR013767">
    <property type="entry name" value="PAS_fold"/>
</dbReference>
<dbReference type="KEGG" id="nwa:Nwat_3034"/>
<evidence type="ECO:0000259" key="3">
    <source>
        <dbReference type="PROSITE" id="PS50113"/>
    </source>
</evidence>
<feature type="domain" description="PAS" evidence="2">
    <location>
        <begin position="263"/>
        <end position="305"/>
    </location>
</feature>
<dbReference type="OrthoDB" id="9789238at2"/>
<dbReference type="PANTHER" id="PTHR43156">
    <property type="entry name" value="STAGE II SPORULATION PROTEIN E-RELATED"/>
    <property type="match status" value="1"/>
</dbReference>
<dbReference type="eggNOG" id="COG2208">
    <property type="taxonomic scope" value="Bacteria"/>
</dbReference>
<reference evidence="4 5" key="1">
    <citation type="submission" date="2010-06" db="EMBL/GenBank/DDBJ databases">
        <title>Complete sequence of chromosome of Nitrosococcus watsoni C-113.</title>
        <authorList>
            <consortium name="US DOE Joint Genome Institute"/>
            <person name="Lucas S."/>
            <person name="Copeland A."/>
            <person name="Lapidus A."/>
            <person name="Cheng J.-F."/>
            <person name="Bruce D."/>
            <person name="Goodwin L."/>
            <person name="Pitluck S."/>
            <person name="Malfatti S.A."/>
            <person name="Chain P.S.G."/>
            <person name="Land M."/>
            <person name="Hauser L."/>
            <person name="Kyrpides N."/>
            <person name="Ivanova N."/>
            <person name="Cambell M.A."/>
            <person name="Heidelberg J.F."/>
            <person name="Klotz M.G."/>
            <person name="Woyke T."/>
        </authorList>
    </citation>
    <scope>NUCLEOTIDE SEQUENCE [LARGE SCALE GENOMIC DNA]</scope>
    <source>
        <strain evidence="4 5">C-113</strain>
    </source>
</reference>
<dbReference type="PROSITE" id="PS50113">
    <property type="entry name" value="PAC"/>
    <property type="match status" value="3"/>
</dbReference>
<feature type="domain" description="PAC" evidence="3">
    <location>
        <begin position="456"/>
        <end position="508"/>
    </location>
</feature>
<dbReference type="InterPro" id="IPR001932">
    <property type="entry name" value="PPM-type_phosphatase-like_dom"/>
</dbReference>
<dbReference type="CDD" id="cd00130">
    <property type="entry name" value="PAS"/>
    <property type="match status" value="4"/>
</dbReference>
<dbReference type="Gene3D" id="3.30.450.20">
    <property type="entry name" value="PAS domain"/>
    <property type="match status" value="4"/>
</dbReference>
<evidence type="ECO:0000256" key="1">
    <source>
        <dbReference type="ARBA" id="ARBA00022801"/>
    </source>
</evidence>
<evidence type="ECO:0000313" key="5">
    <source>
        <dbReference type="Proteomes" id="UP000000393"/>
    </source>
</evidence>
<dbReference type="PANTHER" id="PTHR43156:SF2">
    <property type="entry name" value="STAGE II SPORULATION PROTEIN E"/>
    <property type="match status" value="1"/>
</dbReference>
<feature type="domain" description="PAS" evidence="2">
    <location>
        <begin position="26"/>
        <end position="72"/>
    </location>
</feature>
<dbReference type="Pfam" id="PF08447">
    <property type="entry name" value="PAS_3"/>
    <property type="match status" value="1"/>
</dbReference>
<dbReference type="HOGENOM" id="CLU_367545_0_0_6"/>
<dbReference type="Proteomes" id="UP000000393">
    <property type="component" value="Chromosome"/>
</dbReference>
<evidence type="ECO:0000313" key="4">
    <source>
        <dbReference type="EMBL" id="ADJ29756.1"/>
    </source>
</evidence>
<dbReference type="RefSeq" id="WP_013221817.1">
    <property type="nucleotide sequence ID" value="NC_014315.1"/>
</dbReference>
<dbReference type="InterPro" id="IPR000700">
    <property type="entry name" value="PAS-assoc_C"/>
</dbReference>